<evidence type="ECO:0000259" key="12">
    <source>
        <dbReference type="Pfam" id="PF25140"/>
    </source>
</evidence>
<protein>
    <recommendedName>
        <fullName evidence="10">GPI inositol-deacylase</fullName>
        <ecNumber evidence="10">3.1.-.-</ecNumber>
    </recommendedName>
</protein>
<proteinExistence type="inferred from homology"/>
<evidence type="ECO:0000256" key="8">
    <source>
        <dbReference type="ARBA" id="ARBA00022989"/>
    </source>
</evidence>
<feature type="domain" description="GPI inositol-deacylase PGAP1-like alpha/beta" evidence="11">
    <location>
        <begin position="33"/>
        <end position="211"/>
    </location>
</feature>
<keyword evidence="3 10" id="KW-0813">Transport</keyword>
<dbReference type="SUPFAM" id="SSF53474">
    <property type="entry name" value="alpha/beta-Hydrolases"/>
    <property type="match status" value="1"/>
</dbReference>
<evidence type="ECO:0000256" key="5">
    <source>
        <dbReference type="ARBA" id="ARBA00022801"/>
    </source>
</evidence>
<dbReference type="PANTHER" id="PTHR15495">
    <property type="entry name" value="NEGATIVE REGULATOR OF VESICLE FORMATION-RELATED"/>
    <property type="match status" value="1"/>
</dbReference>
<evidence type="ECO:0000256" key="6">
    <source>
        <dbReference type="ARBA" id="ARBA00022824"/>
    </source>
</evidence>
<keyword evidence="9 10" id="KW-0472">Membrane</keyword>
<comment type="function">
    <text evidence="10">Involved in inositol deacylation of GPI-anchored proteins which plays important roles in the quality control and ER-associated degradation of GPI-anchored proteins.</text>
</comment>
<evidence type="ECO:0000256" key="3">
    <source>
        <dbReference type="ARBA" id="ARBA00022448"/>
    </source>
</evidence>
<evidence type="ECO:0000313" key="14">
    <source>
        <dbReference type="Proteomes" id="UP001565368"/>
    </source>
</evidence>
<keyword evidence="4 10" id="KW-0812">Transmembrane</keyword>
<gene>
    <name evidence="13" type="primary">BST1</name>
    <name evidence="13" type="ORF">Q8F55_007745</name>
</gene>
<dbReference type="InterPro" id="IPR056824">
    <property type="entry name" value="PGAP1_TMD"/>
</dbReference>
<evidence type="ECO:0000256" key="2">
    <source>
        <dbReference type="ARBA" id="ARBA00006931"/>
    </source>
</evidence>
<name>A0ABR3PUD7_9TREE</name>
<comment type="subcellular location">
    <subcellularLocation>
        <location evidence="1">Endoplasmic reticulum membrane</location>
        <topology evidence="1">Multi-pass membrane protein</topology>
    </subcellularLocation>
</comment>
<feature type="transmembrane region" description="Helical" evidence="10">
    <location>
        <begin position="509"/>
        <end position="534"/>
    </location>
</feature>
<evidence type="ECO:0000256" key="1">
    <source>
        <dbReference type="ARBA" id="ARBA00004477"/>
    </source>
</evidence>
<dbReference type="GeneID" id="95988788"/>
<feature type="domain" description="GPI inositol-deacylase transmembrane" evidence="12">
    <location>
        <begin position="395"/>
        <end position="583"/>
    </location>
</feature>
<dbReference type="PANTHER" id="PTHR15495:SF7">
    <property type="entry name" value="GPI INOSITOL-DEACYLASE"/>
    <property type="match status" value="1"/>
</dbReference>
<evidence type="ECO:0000256" key="4">
    <source>
        <dbReference type="ARBA" id="ARBA00022692"/>
    </source>
</evidence>
<comment type="similarity">
    <text evidence="2 10">Belongs to the GPI inositol-deacylase family.</text>
</comment>
<sequence>MWVNFQEQAYPGLSHSKYKVYLYRETWPLANKPSGNPVIFVPGNAGFFGQVRSIASSAERQFDGDDAADRSAWPKPLDFFSIDFNEDFSAFHAPTLRDQADYIAAVVPHVLASYDYLPANARPTRVILLGHSMGGIASRLAASQLPSTVIDSIVTMSTPHQFPPVAIDYEMEKIYSTINNPKPDSLQPLLLSICGGDSDTQIVSDSYFQEGASIPVHAALHFDKPVVSSLLAWRLETKTGICKSHRPVVQHLSKPPSWEYEASHESRYFPVGNTSVVIHSHISGAPFIGQSQSSDGIDVHIYQNPECPIRQVTLKLDLVASLAKAVLRFRIAVLGWCLGWVGLLVFQQLREAQSTGQWAPLTAIIGRRWRQHAAVGAVTLVAASLAQSLAAVTGLPSHGILLGFTHLYLLPFSVATAAWSYGAVVGAECLLEQLVKVGAKLSSTPPSKQTPSPNVQWSVVPRIVAGLILSLLVKFIIPYRMATVMLFTVQLALALPHGREQSPRSYLQASALLVSFFNLPFNAPAIAVWGRDFWVKNKHQFSEDHALLPFLPLLLLVGLSTISRPLSSDKRVLQAASLAALALAAVGLS</sequence>
<organism evidence="13 14">
    <name type="scientific">Vanrija albida</name>
    <dbReference type="NCBI Taxonomy" id="181172"/>
    <lineage>
        <taxon>Eukaryota</taxon>
        <taxon>Fungi</taxon>
        <taxon>Dikarya</taxon>
        <taxon>Basidiomycota</taxon>
        <taxon>Agaricomycotina</taxon>
        <taxon>Tremellomycetes</taxon>
        <taxon>Trichosporonales</taxon>
        <taxon>Trichosporonaceae</taxon>
        <taxon>Vanrija</taxon>
    </lineage>
</organism>
<keyword evidence="5 10" id="KW-0378">Hydrolase</keyword>
<dbReference type="Pfam" id="PF07819">
    <property type="entry name" value="PGAP1"/>
    <property type="match status" value="1"/>
</dbReference>
<dbReference type="InterPro" id="IPR012908">
    <property type="entry name" value="PGAP1-ab_dom-like"/>
</dbReference>
<dbReference type="InterPro" id="IPR029058">
    <property type="entry name" value="AB_hydrolase_fold"/>
</dbReference>
<keyword evidence="8 10" id="KW-1133">Transmembrane helix</keyword>
<dbReference type="EMBL" id="JBBXJM010000006">
    <property type="protein sequence ID" value="KAL1406062.1"/>
    <property type="molecule type" value="Genomic_DNA"/>
</dbReference>
<dbReference type="InterPro" id="IPR039529">
    <property type="entry name" value="PGAP1/BST1"/>
</dbReference>
<dbReference type="Gene3D" id="3.40.50.1820">
    <property type="entry name" value="alpha/beta hydrolase"/>
    <property type="match status" value="1"/>
</dbReference>
<evidence type="ECO:0000256" key="9">
    <source>
        <dbReference type="ARBA" id="ARBA00023136"/>
    </source>
</evidence>
<evidence type="ECO:0000256" key="10">
    <source>
        <dbReference type="RuleBase" id="RU365011"/>
    </source>
</evidence>
<evidence type="ECO:0000313" key="13">
    <source>
        <dbReference type="EMBL" id="KAL1406062.1"/>
    </source>
</evidence>
<dbReference type="Proteomes" id="UP001565368">
    <property type="component" value="Unassembled WGS sequence"/>
</dbReference>
<dbReference type="Pfam" id="PF25140">
    <property type="entry name" value="PGAP1_TMD"/>
    <property type="match status" value="1"/>
</dbReference>
<comment type="caution">
    <text evidence="10">Lacks conserved residue(s) required for the propagation of feature annotation.</text>
</comment>
<reference evidence="13 14" key="1">
    <citation type="submission" date="2023-08" db="EMBL/GenBank/DDBJ databases">
        <title>Annotated Genome Sequence of Vanrija albida AlHP1.</title>
        <authorList>
            <person name="Herzog R."/>
        </authorList>
    </citation>
    <scope>NUCLEOTIDE SEQUENCE [LARGE SCALE GENOMIC DNA]</scope>
    <source>
        <strain evidence="13 14">AlHP1</strain>
    </source>
</reference>
<keyword evidence="7 10" id="KW-0653">Protein transport</keyword>
<dbReference type="EC" id="3.1.-.-" evidence="10"/>
<comment type="caution">
    <text evidence="13">The sequence shown here is derived from an EMBL/GenBank/DDBJ whole genome shotgun (WGS) entry which is preliminary data.</text>
</comment>
<feature type="transmembrane region" description="Helical" evidence="10">
    <location>
        <begin position="463"/>
        <end position="489"/>
    </location>
</feature>
<dbReference type="RefSeq" id="XP_069206006.1">
    <property type="nucleotide sequence ID" value="XM_069356165.1"/>
</dbReference>
<keyword evidence="6 10" id="KW-0256">Endoplasmic reticulum</keyword>
<feature type="transmembrane region" description="Helical" evidence="10">
    <location>
        <begin position="546"/>
        <end position="566"/>
    </location>
</feature>
<evidence type="ECO:0000259" key="11">
    <source>
        <dbReference type="Pfam" id="PF07819"/>
    </source>
</evidence>
<evidence type="ECO:0000256" key="7">
    <source>
        <dbReference type="ARBA" id="ARBA00022927"/>
    </source>
</evidence>
<keyword evidence="14" id="KW-1185">Reference proteome</keyword>
<accession>A0ABR3PUD7</accession>